<name>A0AAV1V7I7_9STRA</name>
<feature type="domain" description="Integrase catalytic" evidence="1">
    <location>
        <begin position="85"/>
        <end position="257"/>
    </location>
</feature>
<dbReference type="GO" id="GO:0003676">
    <property type="term" value="F:nucleic acid binding"/>
    <property type="evidence" value="ECO:0007669"/>
    <property type="project" value="InterPro"/>
</dbReference>
<evidence type="ECO:0000259" key="1">
    <source>
        <dbReference type="PROSITE" id="PS50994"/>
    </source>
</evidence>
<dbReference type="InterPro" id="IPR012337">
    <property type="entry name" value="RNaseH-like_sf"/>
</dbReference>
<sequence>MGEKTKEARVQVVNSSLLLGYDGIDEAVLSTTLVGLHQRLGHLGYDTVERVADSKGSGMYLTDQARLNCITCAEGKQSKNNQSKKDTGKIAFIDKLGGVIGSDIKGPMTPLDRRGNRYLINFVDYLTNYVRVLLAKNKIEATKNFKHFLLYFKKRFKCRVHVLRTDGGKEHVNVDMFCKSVGVRRQVSEALNQASSGKAEMMHRTVLNMARCMLFASGLPLFFWGDAVEYADYVLNRSSCSANPKRLSPLEMLTGTIPNTADIITFGSSCSTFRDPGKKAWKSRSQVGMIIGKNDETKGFKVYLPKEKIVIATQHIRNIETLNSAQNAQLQKRIENEYFMLRRAEMDRDEIPKRKELQI</sequence>
<comment type="caution">
    <text evidence="2">The sequence shown here is derived from an EMBL/GenBank/DDBJ whole genome shotgun (WGS) entry which is preliminary data.</text>
</comment>
<dbReference type="SUPFAM" id="SSF53098">
    <property type="entry name" value="Ribonuclease H-like"/>
    <property type="match status" value="1"/>
</dbReference>
<gene>
    <name evidence="2" type="ORF">PM001_LOCUS27322</name>
</gene>
<dbReference type="InterPro" id="IPR001584">
    <property type="entry name" value="Integrase_cat-core"/>
</dbReference>
<dbReference type="InterPro" id="IPR039537">
    <property type="entry name" value="Retrotran_Ty1/copia-like"/>
</dbReference>
<dbReference type="GO" id="GO:0015074">
    <property type="term" value="P:DNA integration"/>
    <property type="evidence" value="ECO:0007669"/>
    <property type="project" value="InterPro"/>
</dbReference>
<protein>
    <recommendedName>
        <fullName evidence="1">Integrase catalytic domain-containing protein</fullName>
    </recommendedName>
</protein>
<reference evidence="2" key="1">
    <citation type="submission" date="2024-01" db="EMBL/GenBank/DDBJ databases">
        <authorList>
            <person name="Webb A."/>
        </authorList>
    </citation>
    <scope>NUCLEOTIDE SEQUENCE</scope>
    <source>
        <strain evidence="2">Pm1</strain>
    </source>
</reference>
<organism evidence="2 3">
    <name type="scientific">Peronospora matthiolae</name>
    <dbReference type="NCBI Taxonomy" id="2874970"/>
    <lineage>
        <taxon>Eukaryota</taxon>
        <taxon>Sar</taxon>
        <taxon>Stramenopiles</taxon>
        <taxon>Oomycota</taxon>
        <taxon>Peronosporomycetes</taxon>
        <taxon>Peronosporales</taxon>
        <taxon>Peronosporaceae</taxon>
        <taxon>Peronospora</taxon>
    </lineage>
</organism>
<dbReference type="PANTHER" id="PTHR42648">
    <property type="entry name" value="TRANSPOSASE, PUTATIVE-RELATED"/>
    <property type="match status" value="1"/>
</dbReference>
<evidence type="ECO:0000313" key="2">
    <source>
        <dbReference type="EMBL" id="CAK7942172.1"/>
    </source>
</evidence>
<dbReference type="InterPro" id="IPR036397">
    <property type="entry name" value="RNaseH_sf"/>
</dbReference>
<evidence type="ECO:0000313" key="3">
    <source>
        <dbReference type="Proteomes" id="UP001162060"/>
    </source>
</evidence>
<proteinExistence type="predicted"/>
<dbReference type="EMBL" id="CAKLBY020000267">
    <property type="protein sequence ID" value="CAK7942172.1"/>
    <property type="molecule type" value="Genomic_DNA"/>
</dbReference>
<dbReference type="PROSITE" id="PS50994">
    <property type="entry name" value="INTEGRASE"/>
    <property type="match status" value="1"/>
</dbReference>
<dbReference type="Gene3D" id="3.30.420.10">
    <property type="entry name" value="Ribonuclease H-like superfamily/Ribonuclease H"/>
    <property type="match status" value="1"/>
</dbReference>
<accession>A0AAV1V7I7</accession>
<dbReference type="Proteomes" id="UP001162060">
    <property type="component" value="Unassembled WGS sequence"/>
</dbReference>
<dbReference type="PANTHER" id="PTHR42648:SF28">
    <property type="entry name" value="TRANSPOSON-ENCODED PROTEIN WITH RIBONUCLEASE H-LIKE AND RETROVIRUS ZINC FINGER-LIKE DOMAINS"/>
    <property type="match status" value="1"/>
</dbReference>
<dbReference type="AlphaFoldDB" id="A0AAV1V7I7"/>